<evidence type="ECO:0000256" key="20">
    <source>
        <dbReference type="SAM" id="SignalP"/>
    </source>
</evidence>
<evidence type="ECO:0000256" key="10">
    <source>
        <dbReference type="ARBA" id="ARBA00022723"/>
    </source>
</evidence>
<keyword evidence="20" id="KW-0732">Signal</keyword>
<dbReference type="InterPro" id="IPR043538">
    <property type="entry name" value="XYLT"/>
</dbReference>
<keyword evidence="8" id="KW-0808">Transferase</keyword>
<dbReference type="GO" id="GO:0005789">
    <property type="term" value="C:endoplasmic reticulum membrane"/>
    <property type="evidence" value="ECO:0007669"/>
    <property type="project" value="UniProtKB-SubCell"/>
</dbReference>
<comment type="caution">
    <text evidence="21">The sequence shown here is derived from an EMBL/GenBank/DDBJ whole genome shotgun (WGS) entry which is preliminary data.</text>
</comment>
<keyword evidence="16" id="KW-1015">Disulfide bond</keyword>
<evidence type="ECO:0000256" key="14">
    <source>
        <dbReference type="ARBA" id="ARBA00023034"/>
    </source>
</evidence>
<evidence type="ECO:0000256" key="6">
    <source>
        <dbReference type="ARBA" id="ARBA00011972"/>
    </source>
</evidence>
<reference evidence="21 22" key="1">
    <citation type="submission" date="2024-10" db="EMBL/GenBank/DDBJ databases">
        <title>Updated reference genomes for cyclostephanoid diatoms.</title>
        <authorList>
            <person name="Roberts W.R."/>
            <person name="Alverson A.J."/>
        </authorList>
    </citation>
    <scope>NUCLEOTIDE SEQUENCE [LARGE SCALE GENOMIC DNA]</scope>
    <source>
        <strain evidence="21 22">AJA232-27</strain>
    </source>
</reference>
<evidence type="ECO:0000256" key="17">
    <source>
        <dbReference type="ARBA" id="ARBA00023180"/>
    </source>
</evidence>
<evidence type="ECO:0000256" key="13">
    <source>
        <dbReference type="ARBA" id="ARBA00022989"/>
    </source>
</evidence>
<evidence type="ECO:0000256" key="8">
    <source>
        <dbReference type="ARBA" id="ARBA00022679"/>
    </source>
</evidence>
<dbReference type="EMBL" id="JALLBG020000021">
    <property type="protein sequence ID" value="KAL3771764.1"/>
    <property type="molecule type" value="Genomic_DNA"/>
</dbReference>
<dbReference type="PANTHER" id="PTHR46025">
    <property type="entry name" value="XYLOSYLTRANSFERASE OXT"/>
    <property type="match status" value="1"/>
</dbReference>
<keyword evidence="7" id="KW-0328">Glycosyltransferase</keyword>
<comment type="similarity">
    <text evidence="5">Belongs to the glycosyltransferase 14 family. XylT subfamily.</text>
</comment>
<evidence type="ECO:0000256" key="5">
    <source>
        <dbReference type="ARBA" id="ARBA00010195"/>
    </source>
</evidence>
<evidence type="ECO:0000256" key="19">
    <source>
        <dbReference type="ARBA" id="ARBA00047847"/>
    </source>
</evidence>
<sequence length="512" mass="57926">MIAFRFTISLLFHLLFLLPAHDGVVAHAGIDDDEWSSCNCPAADPNFIVDDNDDASPSAKMAYLISIHNRRTIQDAAYLLKALMETSHSGDTAIILIHIDKRVGVASREKEDEDETNKNQFLYHDSYLKRYVDACLAAPACATTTKSNNRVKSNATILEVHSHFSPEWSKWSMNDPTLWAMEYLTYHRSRNQQSSSSAPAWDVFVNLSGDTLPVITAHRISQLFHPSSGPLGNTNFVTSSSCLTGLVPTSIFTFPKHAMKRSHYFQHNIPKTISYVDHITGQWMDNISTPIYFGSQWMALTSDFVTYVIRSMSHPNGFGNVLKETMIQTKVLMTDETFFPTLLMNSPYFTSTIPQVINNTDEKEDSSTTTNGSLIKYPRLHSLRYERMDENAPNAYNKYISSVSLYDIPPKFGNVTDGEGPAKPWGPYFLGVYDLGAIRESGALFVRKVSWTVDANLVRMLPVKRKRSGGNSEETEILEWDELPDLRWPELGVKIHDPWVWSTEKKKKKEKS</sequence>
<dbReference type="AlphaFoldDB" id="A0ABD3N803"/>
<organism evidence="21 22">
    <name type="scientific">Discostella pseudostelligera</name>
    <dbReference type="NCBI Taxonomy" id="259834"/>
    <lineage>
        <taxon>Eukaryota</taxon>
        <taxon>Sar</taxon>
        <taxon>Stramenopiles</taxon>
        <taxon>Ochrophyta</taxon>
        <taxon>Bacillariophyta</taxon>
        <taxon>Coscinodiscophyceae</taxon>
        <taxon>Thalassiosirophycidae</taxon>
        <taxon>Stephanodiscales</taxon>
        <taxon>Stephanodiscaceae</taxon>
        <taxon>Discostella</taxon>
    </lineage>
</organism>
<dbReference type="Pfam" id="PF02485">
    <property type="entry name" value="Branch"/>
    <property type="match status" value="1"/>
</dbReference>
<feature type="chain" id="PRO_5044837342" description="protein xylosyltransferase" evidence="20">
    <location>
        <begin position="27"/>
        <end position="512"/>
    </location>
</feature>
<gene>
    <name evidence="21" type="ORF">ACHAWU_010075</name>
</gene>
<proteinExistence type="inferred from homology"/>
<evidence type="ECO:0000256" key="3">
    <source>
        <dbReference type="ARBA" id="ARBA00004840"/>
    </source>
</evidence>
<comment type="catalytic activity">
    <reaction evidence="19">
        <text>UDP-alpha-D-xylose + L-seryl-[protein] = 3-O-(beta-D-xylosyl)-L-seryl-[protein] + UDP + H(+)</text>
        <dbReference type="Rhea" id="RHEA:50192"/>
        <dbReference type="Rhea" id="RHEA-COMP:9863"/>
        <dbReference type="Rhea" id="RHEA-COMP:12567"/>
        <dbReference type="ChEBI" id="CHEBI:15378"/>
        <dbReference type="ChEBI" id="CHEBI:29999"/>
        <dbReference type="ChEBI" id="CHEBI:57632"/>
        <dbReference type="ChEBI" id="CHEBI:58223"/>
        <dbReference type="ChEBI" id="CHEBI:132085"/>
        <dbReference type="EC" id="2.4.2.26"/>
    </reaction>
</comment>
<feature type="signal peptide" evidence="20">
    <location>
        <begin position="1"/>
        <end position="26"/>
    </location>
</feature>
<keyword evidence="14" id="KW-0333">Golgi apparatus</keyword>
<evidence type="ECO:0000256" key="7">
    <source>
        <dbReference type="ARBA" id="ARBA00022676"/>
    </source>
</evidence>
<evidence type="ECO:0000256" key="11">
    <source>
        <dbReference type="ARBA" id="ARBA00022824"/>
    </source>
</evidence>
<dbReference type="GO" id="GO:0000139">
    <property type="term" value="C:Golgi membrane"/>
    <property type="evidence" value="ECO:0007669"/>
    <property type="project" value="UniProtKB-SubCell"/>
</dbReference>
<evidence type="ECO:0000256" key="2">
    <source>
        <dbReference type="ARBA" id="ARBA00004648"/>
    </source>
</evidence>
<evidence type="ECO:0000256" key="4">
    <source>
        <dbReference type="ARBA" id="ARBA00005093"/>
    </source>
</evidence>
<protein>
    <recommendedName>
        <fullName evidence="6">protein xylosyltransferase</fullName>
        <ecNumber evidence="6">2.4.2.26</ecNumber>
    </recommendedName>
    <alternativeName>
        <fullName evidence="18">Peptide O-xylosyltransferase</fullName>
    </alternativeName>
</protein>
<evidence type="ECO:0000256" key="12">
    <source>
        <dbReference type="ARBA" id="ARBA00022968"/>
    </source>
</evidence>
<evidence type="ECO:0000256" key="1">
    <source>
        <dbReference type="ARBA" id="ARBA00004323"/>
    </source>
</evidence>
<keyword evidence="12" id="KW-0735">Signal-anchor</keyword>
<accession>A0ABD3N803</accession>
<evidence type="ECO:0000256" key="9">
    <source>
        <dbReference type="ARBA" id="ARBA00022692"/>
    </source>
</evidence>
<dbReference type="PANTHER" id="PTHR46025:SF3">
    <property type="entry name" value="XYLOSYLTRANSFERASE OXT"/>
    <property type="match status" value="1"/>
</dbReference>
<comment type="pathway">
    <text evidence="4">Glycan metabolism; heparan sulfate biosynthesis.</text>
</comment>
<dbReference type="GO" id="GO:0030166">
    <property type="term" value="P:proteoglycan biosynthetic process"/>
    <property type="evidence" value="ECO:0007669"/>
    <property type="project" value="UniProtKB-ARBA"/>
</dbReference>
<comment type="subcellular location">
    <subcellularLocation>
        <location evidence="2">Endoplasmic reticulum membrane</location>
        <topology evidence="2">Single-pass type II membrane protein</topology>
    </subcellularLocation>
    <subcellularLocation>
        <location evidence="1">Golgi apparatus membrane</location>
        <topology evidence="1">Single-pass type II membrane protein</topology>
    </subcellularLocation>
</comment>
<keyword evidence="9" id="KW-0812">Transmembrane</keyword>
<dbReference type="InterPro" id="IPR003406">
    <property type="entry name" value="Glyco_trans_14"/>
</dbReference>
<keyword evidence="17" id="KW-0325">Glycoprotein</keyword>
<comment type="pathway">
    <text evidence="3">Glycan metabolism; chondroitin sulfate biosynthesis.</text>
</comment>
<name>A0ABD3N803_9STRA</name>
<evidence type="ECO:0000256" key="15">
    <source>
        <dbReference type="ARBA" id="ARBA00023136"/>
    </source>
</evidence>
<evidence type="ECO:0000256" key="18">
    <source>
        <dbReference type="ARBA" id="ARBA00042865"/>
    </source>
</evidence>
<dbReference type="Proteomes" id="UP001530293">
    <property type="component" value="Unassembled WGS sequence"/>
</dbReference>
<keyword evidence="22" id="KW-1185">Reference proteome</keyword>
<evidence type="ECO:0000256" key="16">
    <source>
        <dbReference type="ARBA" id="ARBA00023157"/>
    </source>
</evidence>
<keyword evidence="13" id="KW-1133">Transmembrane helix</keyword>
<evidence type="ECO:0000313" key="21">
    <source>
        <dbReference type="EMBL" id="KAL3771764.1"/>
    </source>
</evidence>
<dbReference type="EC" id="2.4.2.26" evidence="6"/>
<keyword evidence="15" id="KW-0472">Membrane</keyword>
<dbReference type="GO" id="GO:0046872">
    <property type="term" value="F:metal ion binding"/>
    <property type="evidence" value="ECO:0007669"/>
    <property type="project" value="UniProtKB-KW"/>
</dbReference>
<keyword evidence="11" id="KW-0256">Endoplasmic reticulum</keyword>
<keyword evidence="10" id="KW-0479">Metal-binding</keyword>
<evidence type="ECO:0000313" key="22">
    <source>
        <dbReference type="Proteomes" id="UP001530293"/>
    </source>
</evidence>
<dbReference type="GO" id="GO:0030158">
    <property type="term" value="F:protein xylosyltransferase activity"/>
    <property type="evidence" value="ECO:0007669"/>
    <property type="project" value="UniProtKB-EC"/>
</dbReference>